<dbReference type="AlphaFoldDB" id="A0A7W9SLR6"/>
<dbReference type="Gene3D" id="3.40.50.2000">
    <property type="entry name" value="Glycogen Phosphorylase B"/>
    <property type="match status" value="2"/>
</dbReference>
<keyword evidence="3 6" id="KW-0808">Transferase</keyword>
<protein>
    <submittedName>
        <fullName evidence="6">Glycosyltransferase involved in cell wall biosynthesis</fullName>
    </submittedName>
</protein>
<dbReference type="InterPro" id="IPR028098">
    <property type="entry name" value="Glyco_trans_4-like_N"/>
</dbReference>
<sequence length="325" mass="34365">MIRVAHLLRPAQGGMLQQVRSLLHDPETEALLAAPPRELAALSGHFPLPESDGLKAQLMGGWAAGRWARSVGAQVLHGHGLKRLPLYVLAARVSRLPLVVTLHNLAPKTPALALLKQAQAVIAVSEAVAKTAPVPCHVIYNGIATEKFSGLPTKADARARLGWPQEQKIILSVARLSKEKGLDVLCEAWPGAYIAGDGPERAALTGATLLGIRDDIPLLLAAADIYCQPSRSEGLGLAVLEAMAAGKPIVASAVGGIPELLPDASVGLTVPADDPAALRVGIQLLLDDPARAAAMGTYARQRVTERFTEAAMRTETRKVYARLLR</sequence>
<keyword evidence="7" id="KW-1185">Reference proteome</keyword>
<dbReference type="SUPFAM" id="SSF53756">
    <property type="entry name" value="UDP-Glycosyltransferase/glycogen phosphorylase"/>
    <property type="match status" value="1"/>
</dbReference>
<organism evidence="6 7">
    <name type="scientific">Armatimonas rosea</name>
    <dbReference type="NCBI Taxonomy" id="685828"/>
    <lineage>
        <taxon>Bacteria</taxon>
        <taxon>Bacillati</taxon>
        <taxon>Armatimonadota</taxon>
        <taxon>Armatimonadia</taxon>
        <taxon>Armatimonadales</taxon>
        <taxon>Armatimonadaceae</taxon>
        <taxon>Armatimonas</taxon>
    </lineage>
</organism>
<dbReference type="Pfam" id="PF13439">
    <property type="entry name" value="Glyco_transf_4"/>
    <property type="match status" value="1"/>
</dbReference>
<comment type="caution">
    <text evidence="6">The sequence shown here is derived from an EMBL/GenBank/DDBJ whole genome shotgun (WGS) entry which is preliminary data.</text>
</comment>
<reference evidence="6 7" key="1">
    <citation type="submission" date="2020-08" db="EMBL/GenBank/DDBJ databases">
        <title>Genomic Encyclopedia of Type Strains, Phase IV (KMG-IV): sequencing the most valuable type-strain genomes for metagenomic binning, comparative biology and taxonomic classification.</title>
        <authorList>
            <person name="Goeker M."/>
        </authorList>
    </citation>
    <scope>NUCLEOTIDE SEQUENCE [LARGE SCALE GENOMIC DNA]</scope>
    <source>
        <strain evidence="6 7">DSM 23562</strain>
    </source>
</reference>
<dbReference type="GO" id="GO:0016757">
    <property type="term" value="F:glycosyltransferase activity"/>
    <property type="evidence" value="ECO:0007669"/>
    <property type="project" value="UniProtKB-KW"/>
</dbReference>
<dbReference type="RefSeq" id="WP_184192607.1">
    <property type="nucleotide sequence ID" value="NZ_JACHGW010000001.1"/>
</dbReference>
<comment type="similarity">
    <text evidence="1">Belongs to the glycosyltransferase group 1 family. Glycosyltransferase 4 subfamily.</text>
</comment>
<dbReference type="PANTHER" id="PTHR12526:SF640">
    <property type="entry name" value="COLANIC ACID BIOSYNTHESIS GLYCOSYLTRANSFERASE WCAL-RELATED"/>
    <property type="match status" value="1"/>
</dbReference>
<dbReference type="Pfam" id="PF00534">
    <property type="entry name" value="Glycos_transf_1"/>
    <property type="match status" value="1"/>
</dbReference>
<dbReference type="CDD" id="cd03801">
    <property type="entry name" value="GT4_PimA-like"/>
    <property type="match status" value="1"/>
</dbReference>
<dbReference type="Proteomes" id="UP000520814">
    <property type="component" value="Unassembled WGS sequence"/>
</dbReference>
<evidence type="ECO:0000256" key="2">
    <source>
        <dbReference type="ARBA" id="ARBA00022676"/>
    </source>
</evidence>
<feature type="domain" description="Glycosyl transferase family 1" evidence="4">
    <location>
        <begin position="155"/>
        <end position="302"/>
    </location>
</feature>
<dbReference type="PANTHER" id="PTHR12526">
    <property type="entry name" value="GLYCOSYLTRANSFERASE"/>
    <property type="match status" value="1"/>
</dbReference>
<feature type="domain" description="Glycosyltransferase subfamily 4-like N-terminal" evidence="5">
    <location>
        <begin position="45"/>
        <end position="146"/>
    </location>
</feature>
<evidence type="ECO:0000313" key="7">
    <source>
        <dbReference type="Proteomes" id="UP000520814"/>
    </source>
</evidence>
<evidence type="ECO:0000313" key="6">
    <source>
        <dbReference type="EMBL" id="MBB6048987.1"/>
    </source>
</evidence>
<name>A0A7W9SLR6_ARMRO</name>
<accession>A0A7W9SLR6</accession>
<evidence type="ECO:0000259" key="5">
    <source>
        <dbReference type="Pfam" id="PF13439"/>
    </source>
</evidence>
<evidence type="ECO:0000256" key="1">
    <source>
        <dbReference type="ARBA" id="ARBA00009481"/>
    </source>
</evidence>
<keyword evidence="2" id="KW-0328">Glycosyltransferase</keyword>
<evidence type="ECO:0000256" key="3">
    <source>
        <dbReference type="ARBA" id="ARBA00022679"/>
    </source>
</evidence>
<dbReference type="EMBL" id="JACHGW010000001">
    <property type="protein sequence ID" value="MBB6048987.1"/>
    <property type="molecule type" value="Genomic_DNA"/>
</dbReference>
<evidence type="ECO:0000259" key="4">
    <source>
        <dbReference type="Pfam" id="PF00534"/>
    </source>
</evidence>
<proteinExistence type="inferred from homology"/>
<gene>
    <name evidence="6" type="ORF">HNQ39_000749</name>
</gene>
<dbReference type="InterPro" id="IPR001296">
    <property type="entry name" value="Glyco_trans_1"/>
</dbReference>